<proteinExistence type="inferred from homology"/>
<dbReference type="GO" id="GO:0016020">
    <property type="term" value="C:membrane"/>
    <property type="evidence" value="ECO:0007669"/>
    <property type="project" value="InterPro"/>
</dbReference>
<dbReference type="PROSITE" id="PS00379">
    <property type="entry name" value="CDP_ALCOHOL_P_TRANSF"/>
    <property type="match status" value="1"/>
</dbReference>
<feature type="transmembrane region" description="Helical" evidence="3">
    <location>
        <begin position="95"/>
        <end position="117"/>
    </location>
</feature>
<feature type="transmembrane region" description="Helical" evidence="3">
    <location>
        <begin position="190"/>
        <end position="210"/>
    </location>
</feature>
<keyword evidence="1 2" id="KW-0808">Transferase</keyword>
<evidence type="ECO:0000256" key="3">
    <source>
        <dbReference type="SAM" id="Phobius"/>
    </source>
</evidence>
<dbReference type="AlphaFoldDB" id="A0A937LL56"/>
<evidence type="ECO:0000313" key="4">
    <source>
        <dbReference type="EMBL" id="MBL6818156.1"/>
    </source>
</evidence>
<dbReference type="Pfam" id="PF01066">
    <property type="entry name" value="CDP-OH_P_transf"/>
    <property type="match status" value="1"/>
</dbReference>
<comment type="caution">
    <text evidence="4">The sequence shown here is derived from an EMBL/GenBank/DDBJ whole genome shotgun (WGS) entry which is preliminary data.</text>
</comment>
<dbReference type="InterPro" id="IPR000462">
    <property type="entry name" value="CDP-OH_P_trans"/>
</dbReference>
<keyword evidence="3" id="KW-1133">Transmembrane helix</keyword>
<feature type="transmembrane region" description="Helical" evidence="3">
    <location>
        <begin position="216"/>
        <end position="235"/>
    </location>
</feature>
<evidence type="ECO:0000256" key="1">
    <source>
        <dbReference type="ARBA" id="ARBA00022679"/>
    </source>
</evidence>
<evidence type="ECO:0000256" key="2">
    <source>
        <dbReference type="RuleBase" id="RU003750"/>
    </source>
</evidence>
<gene>
    <name evidence="4" type="ORF">ISQ64_01975</name>
</gene>
<keyword evidence="3" id="KW-0472">Membrane</keyword>
<sequence length="243" mass="27353">MKNINLRSLLPNLITLSGLSFGLSSMRFAIEGEFNLAVICILFAAICDALDGMLARHLDSESDLGFQLDSLSDFLSFGIAPGLLMYMAIFDQNIMGAFATLIFIVFSCLRLALFNVLHEKSKNNDSQRIDFFTGIPTPAGALLIMLPLTHVYIGYDWAYENLNFVAGYIILISGLLVSKIPTFSIKGRDFFIKSKLVFLMLFSVIVLSMINFPWHTLNVLALIYFFTIPFSILSWRRQRFAKS</sequence>
<dbReference type="Proteomes" id="UP000711391">
    <property type="component" value="Unassembled WGS sequence"/>
</dbReference>
<accession>A0A937LL56</accession>
<organism evidence="4 5">
    <name type="scientific">SAR86 cluster bacterium</name>
    <dbReference type="NCBI Taxonomy" id="2030880"/>
    <lineage>
        <taxon>Bacteria</taxon>
        <taxon>Pseudomonadati</taxon>
        <taxon>Pseudomonadota</taxon>
        <taxon>Gammaproteobacteria</taxon>
        <taxon>SAR86 cluster</taxon>
    </lineage>
</organism>
<dbReference type="Gene3D" id="1.20.120.1760">
    <property type="match status" value="1"/>
</dbReference>
<dbReference type="InterPro" id="IPR043130">
    <property type="entry name" value="CDP-OH_PTrfase_TM_dom"/>
</dbReference>
<keyword evidence="3" id="KW-0812">Transmembrane</keyword>
<feature type="transmembrane region" description="Helical" evidence="3">
    <location>
        <begin position="36"/>
        <end position="58"/>
    </location>
</feature>
<feature type="transmembrane region" description="Helical" evidence="3">
    <location>
        <begin position="129"/>
        <end position="155"/>
    </location>
</feature>
<protein>
    <submittedName>
        <fullName evidence="4">Phosphatidylcholine/phosphatidylserine synthase</fullName>
    </submittedName>
</protein>
<dbReference type="InterPro" id="IPR048254">
    <property type="entry name" value="CDP_ALCOHOL_P_TRANSF_CS"/>
</dbReference>
<reference evidence="4" key="1">
    <citation type="submission" date="2020-10" db="EMBL/GenBank/DDBJ databases">
        <title>Microbiome of the Black Sea water column analyzed by genome centric metagenomics.</title>
        <authorList>
            <person name="Cabello-Yeves P.J."/>
            <person name="Callieri C."/>
            <person name="Picazo A."/>
            <person name="Mehrshad M."/>
            <person name="Haro-Moreno J.M."/>
            <person name="Roda-Garcia J."/>
            <person name="Dzembekova N."/>
            <person name="Slabakova V."/>
            <person name="Slabakova N."/>
            <person name="Moncheva S."/>
            <person name="Rodriguez-Valera F."/>
        </authorList>
    </citation>
    <scope>NUCLEOTIDE SEQUENCE</scope>
    <source>
        <strain evidence="4">BS307-5m-G50</strain>
    </source>
</reference>
<dbReference type="GO" id="GO:0016780">
    <property type="term" value="F:phosphotransferase activity, for other substituted phosphate groups"/>
    <property type="evidence" value="ECO:0007669"/>
    <property type="project" value="InterPro"/>
</dbReference>
<name>A0A937LL56_9GAMM</name>
<evidence type="ECO:0000313" key="5">
    <source>
        <dbReference type="Proteomes" id="UP000711391"/>
    </source>
</evidence>
<comment type="similarity">
    <text evidence="2">Belongs to the CDP-alcohol phosphatidyltransferase class-I family.</text>
</comment>
<feature type="transmembrane region" description="Helical" evidence="3">
    <location>
        <begin position="161"/>
        <end position="178"/>
    </location>
</feature>
<dbReference type="GO" id="GO:0008654">
    <property type="term" value="P:phospholipid biosynthetic process"/>
    <property type="evidence" value="ECO:0007669"/>
    <property type="project" value="InterPro"/>
</dbReference>
<dbReference type="EMBL" id="JADHQD010000008">
    <property type="protein sequence ID" value="MBL6818156.1"/>
    <property type="molecule type" value="Genomic_DNA"/>
</dbReference>